<comment type="caution">
    <text evidence="3">The sequence shown here is derived from an EMBL/GenBank/DDBJ whole genome shotgun (WGS) entry which is preliminary data.</text>
</comment>
<protein>
    <submittedName>
        <fullName evidence="3">Uncharacterized protein</fullName>
    </submittedName>
</protein>
<dbReference type="InterPro" id="IPR011042">
    <property type="entry name" value="6-blade_b-propeller_TolB-like"/>
</dbReference>
<keyword evidence="2" id="KW-0732">Signal</keyword>
<feature type="region of interest" description="Disordered" evidence="1">
    <location>
        <begin position="57"/>
        <end position="114"/>
    </location>
</feature>
<accession>A0AAU9JXT3</accession>
<proteinExistence type="predicted"/>
<evidence type="ECO:0000256" key="1">
    <source>
        <dbReference type="SAM" id="MobiDB-lite"/>
    </source>
</evidence>
<sequence>MFRASLFTIPISLIALIVSGFSTSSQNTQLSPDLALNSSPDQTSIFLQDTLQASRDTTSESTLSFIQQEDSSTETSEASSDTSSSDTDDTNPLDRDEDNHQLPEDSDDGGDEYSGGDTYYILATSFIDNEESTGKVYVIPMKSEDSSFEILGGLEKPVGICFDINNNFLYVVDAGTGNNDGYIYQYEISWDKEKSFALSRNIYVIVYEGESPYDCKVDKYGNLYFVESSLNQINAISYLDLYTGLKNQQYTLYQADSDSNTDISSPCALDLYESEGIYYVNNEDFDTSGTVNYALINSTTINANDIQQCVTHDVAPWGVTYSEEERVFYSLDSGELCGFDIGNNTDSFVKVSQLSEPRGLCYGDGKIYISDHSDGVIYRVKDNDEEETPTAIVNLQGAYAVFCVNEGDFAIGLVIMWIALISYLLI</sequence>
<dbReference type="Proteomes" id="UP001162131">
    <property type="component" value="Unassembled WGS sequence"/>
</dbReference>
<evidence type="ECO:0000313" key="3">
    <source>
        <dbReference type="EMBL" id="CAG9332089.1"/>
    </source>
</evidence>
<dbReference type="SUPFAM" id="SSF63825">
    <property type="entry name" value="YWTD domain"/>
    <property type="match status" value="1"/>
</dbReference>
<dbReference type="EMBL" id="CAJZBQ010000054">
    <property type="protein sequence ID" value="CAG9332089.1"/>
    <property type="molecule type" value="Genomic_DNA"/>
</dbReference>
<organism evidence="3 4">
    <name type="scientific">Blepharisma stoltei</name>
    <dbReference type="NCBI Taxonomy" id="1481888"/>
    <lineage>
        <taxon>Eukaryota</taxon>
        <taxon>Sar</taxon>
        <taxon>Alveolata</taxon>
        <taxon>Ciliophora</taxon>
        <taxon>Postciliodesmatophora</taxon>
        <taxon>Heterotrichea</taxon>
        <taxon>Heterotrichida</taxon>
        <taxon>Blepharismidae</taxon>
        <taxon>Blepharisma</taxon>
    </lineage>
</organism>
<dbReference type="Gene3D" id="2.120.10.30">
    <property type="entry name" value="TolB, C-terminal domain"/>
    <property type="match status" value="1"/>
</dbReference>
<dbReference type="AlphaFoldDB" id="A0AAU9JXT3"/>
<evidence type="ECO:0000313" key="4">
    <source>
        <dbReference type="Proteomes" id="UP001162131"/>
    </source>
</evidence>
<evidence type="ECO:0000256" key="2">
    <source>
        <dbReference type="SAM" id="SignalP"/>
    </source>
</evidence>
<gene>
    <name evidence="3" type="ORF">BSTOLATCC_MIC55544</name>
</gene>
<feature type="compositionally biased region" description="Polar residues" evidence="1">
    <location>
        <begin position="57"/>
        <end position="68"/>
    </location>
</feature>
<keyword evidence="4" id="KW-1185">Reference proteome</keyword>
<feature type="signal peptide" evidence="2">
    <location>
        <begin position="1"/>
        <end position="24"/>
    </location>
</feature>
<feature type="compositionally biased region" description="Low complexity" evidence="1">
    <location>
        <begin position="69"/>
        <end position="85"/>
    </location>
</feature>
<name>A0AAU9JXT3_9CILI</name>
<feature type="compositionally biased region" description="Basic and acidic residues" evidence="1">
    <location>
        <begin position="92"/>
        <end position="103"/>
    </location>
</feature>
<reference evidence="3" key="1">
    <citation type="submission" date="2021-09" db="EMBL/GenBank/DDBJ databases">
        <authorList>
            <consortium name="AG Swart"/>
            <person name="Singh M."/>
            <person name="Singh A."/>
            <person name="Seah K."/>
            <person name="Emmerich C."/>
        </authorList>
    </citation>
    <scope>NUCLEOTIDE SEQUENCE</scope>
    <source>
        <strain evidence="3">ATCC30299</strain>
    </source>
</reference>
<feature type="chain" id="PRO_5043549584" evidence="2">
    <location>
        <begin position="25"/>
        <end position="426"/>
    </location>
</feature>